<dbReference type="OrthoDB" id="413460at2759"/>
<feature type="compositionally biased region" description="Basic and acidic residues" evidence="6">
    <location>
        <begin position="569"/>
        <end position="589"/>
    </location>
</feature>
<dbReference type="Pfam" id="PF00176">
    <property type="entry name" value="SNF2-rel_dom"/>
    <property type="match status" value="1"/>
</dbReference>
<dbReference type="SMART" id="SM00490">
    <property type="entry name" value="HELICc"/>
    <property type="match status" value="1"/>
</dbReference>
<evidence type="ECO:0000259" key="8">
    <source>
        <dbReference type="PROSITE" id="PS51194"/>
    </source>
</evidence>
<dbReference type="Gene3D" id="3.40.50.300">
    <property type="entry name" value="P-loop containing nucleotide triphosphate hydrolases"/>
    <property type="match status" value="1"/>
</dbReference>
<feature type="region of interest" description="Disordered" evidence="6">
    <location>
        <begin position="279"/>
        <end position="664"/>
    </location>
</feature>
<feature type="region of interest" description="Disordered" evidence="6">
    <location>
        <begin position="1"/>
        <end position="179"/>
    </location>
</feature>
<feature type="compositionally biased region" description="Acidic residues" evidence="6">
    <location>
        <begin position="446"/>
        <end position="462"/>
    </location>
</feature>
<dbReference type="CDD" id="cd18793">
    <property type="entry name" value="SF2_C_SNF"/>
    <property type="match status" value="1"/>
</dbReference>
<feature type="compositionally biased region" description="Basic and acidic residues" evidence="6">
    <location>
        <begin position="128"/>
        <end position="140"/>
    </location>
</feature>
<dbReference type="InterPro" id="IPR001650">
    <property type="entry name" value="Helicase_C-like"/>
</dbReference>
<keyword evidence="3" id="KW-0378">Hydrolase</keyword>
<dbReference type="FunFam" id="3.40.50.10810:FF:000019">
    <property type="entry name" value="DNA excision repair protein ERCC-6-like 2 isoform X1"/>
    <property type="match status" value="1"/>
</dbReference>
<feature type="compositionally biased region" description="Low complexity" evidence="6">
    <location>
        <begin position="1431"/>
        <end position="1444"/>
    </location>
</feature>
<keyword evidence="10" id="KW-1185">Reference proteome</keyword>
<feature type="compositionally biased region" description="Basic and acidic residues" evidence="6">
    <location>
        <begin position="331"/>
        <end position="356"/>
    </location>
</feature>
<feature type="domain" description="Helicase C-terminal" evidence="8">
    <location>
        <begin position="1086"/>
        <end position="1238"/>
    </location>
</feature>
<accession>A0A5C5FRT3</accession>
<feature type="compositionally biased region" description="Low complexity" evidence="6">
    <location>
        <begin position="7"/>
        <end position="27"/>
    </location>
</feature>
<dbReference type="PANTHER" id="PTHR45629">
    <property type="entry name" value="SNF2/RAD54 FAMILY MEMBER"/>
    <property type="match status" value="1"/>
</dbReference>
<feature type="compositionally biased region" description="Low complexity" evidence="6">
    <location>
        <begin position="506"/>
        <end position="518"/>
    </location>
</feature>
<feature type="compositionally biased region" description="Low complexity" evidence="6">
    <location>
        <begin position="47"/>
        <end position="60"/>
    </location>
</feature>
<dbReference type="PANTHER" id="PTHR45629:SF7">
    <property type="entry name" value="DNA EXCISION REPAIR PROTEIN ERCC-6-RELATED"/>
    <property type="match status" value="1"/>
</dbReference>
<feature type="compositionally biased region" description="Low complexity" evidence="6">
    <location>
        <begin position="468"/>
        <end position="479"/>
    </location>
</feature>
<feature type="compositionally biased region" description="Low complexity" evidence="6">
    <location>
        <begin position="429"/>
        <end position="444"/>
    </location>
</feature>
<comment type="subcellular location">
    <subcellularLocation>
        <location evidence="1">Nucleus</location>
    </subcellularLocation>
</comment>
<proteinExistence type="predicted"/>
<dbReference type="GO" id="GO:0005634">
    <property type="term" value="C:nucleus"/>
    <property type="evidence" value="ECO:0007669"/>
    <property type="project" value="UniProtKB-SubCell"/>
</dbReference>
<dbReference type="GO" id="GO:0016787">
    <property type="term" value="F:hydrolase activity"/>
    <property type="evidence" value="ECO:0007669"/>
    <property type="project" value="UniProtKB-KW"/>
</dbReference>
<dbReference type="InterPro" id="IPR014001">
    <property type="entry name" value="Helicase_ATP-bd"/>
</dbReference>
<dbReference type="GO" id="GO:0005524">
    <property type="term" value="F:ATP binding"/>
    <property type="evidence" value="ECO:0007669"/>
    <property type="project" value="InterPro"/>
</dbReference>
<sequence>MAFGSLTTRTKTRTTTTTSTASTSTSKAKAKPRHSTSTSSVMRKLVPSSSDPSSSSSSDDGPNKPRRGSGYSSNESDFERGMRQEAHKEARAQADKEERLRLQRERKKYTDKGLAVPAELKAKRKKKDGSAEPRTKHDVDAVLANVVADRRGRDRKGKGRAHDSSESESGGYIKATMPTFSRSGVRKRIQARDGLVIQGADSSDDQVDEDGADEVMDAAREGGELSDDPDEVRRHLARRWVDKKNPSAMTARRKQLELKYNPLIRMLQVDIQVVQGSTRAADSDEERLQEKHIVNLTDPDTDWESDGMGAHNGKVPVRARREPRVSISARVKTDSPSPRKDAKLKLEWDKMDEDVKPQVTPAKLAQQLQVKRESPEDVKPVICLSEDEPEPDTADEDDELTAPPTSLAPDVKPVMGPGSLRASPSNGVAPAATTAAATTSTLAAIEIDDSGAEPDTESDGDENEIKPPRATAAPHFAPHTHSDALAGSSQTVDDASQLFQNVKAESQSQTQSQTQASSLGGVSQPQGGFKVKLEPKQEELEEAQIDDDDDSSDIMVQEDAMLRGVQAAARERAEQEKRKKQEEDRKKMQSEIAARRIKKEEEEREKGGAGDEDEDDGEEEKADGMVEEDDDEAPLMWEVGKGTLPTTWPQPVRKGRPKFQLESAQQASLGAHYLSRDKDDQAQIPAPINRFLRQYQREGAEFLYSQFKKGLGGILGDDMGLGKTIQVIAFLSAVTNKQGLKEYDDGRRKAAINERAVDDPIDMPSDLGPTCLIVCPTTVVHNWEREFQTWGYFDVGVCAGTKEKRKATLSRFDAGYLDVVIAGIEAVRNHIEEFTARDFTIIVVDEAHRVKNRESRTTQAMHQFSSRLRYGLTGTAMQNKLEEFWCVLNWAVPGRVGTHRQWEDLVSRPLKYAQAADAPEEDLALGRKRAMALVTSLLPNFWIRRTKDDVKLQLPPKTDNVVLCPLTSLQQRVYRRLLTLEDVQIMLTADDPCPCGARDPQGLPYRRGSCCEQEWTKLIFKYISLFQGVSNHLALMYPNREDKRNQPERYEQAVSWMQTAFPDDWQERKPGPQAALDPDLCGKWKILCELLDLWHSEGHKVLIFSMSLKILDLLSSLMETTRYKYLTLDGSTPQDERMPLVDEFNDPAGDIFCFLISTRAGGVGLNLTAANRVVIFDPNWNPSHDLQAMDRAYRFGQTRKVDVYRLISAGTLEELIYNRQQYKRSMAKTSYDASAERRLYTGVQGEGKSQHGDLWGVKNIFTLSENFSLTEKSIERANLAELEYALRNSSIFETEDGKVADLDEPDAEEVVAEVTGYSKKADPTNKMTPAELARHERSLQEQATIARILSGVKTTESDAVIGGSNIELLRGHAAIQGQAARAKEPNGAAAAASDPPSRVPPPPSRAKPTKKRSKTEGEDIPAWDPLRRASGRAASSSTRDASQAPSAMKKPKLEHDHIEPKRDSFAAAGLPAHVSVGEAIAAAGYSGAQGLQRFYRELDACDKGRRKSMLQKVVRAWNEAGPGEDEE</sequence>
<comment type="caution">
    <text evidence="9">The sequence shown here is derived from an EMBL/GenBank/DDBJ whole genome shotgun (WGS) entry which is preliminary data.</text>
</comment>
<dbReference type="InterPro" id="IPR050496">
    <property type="entry name" value="SNF2_RAD54_helicase_repair"/>
</dbReference>
<evidence type="ECO:0000313" key="9">
    <source>
        <dbReference type="EMBL" id="TNY18932.1"/>
    </source>
</evidence>
<feature type="compositionally biased region" description="Acidic residues" evidence="6">
    <location>
        <begin position="539"/>
        <end position="552"/>
    </location>
</feature>
<feature type="region of interest" description="Disordered" evidence="6">
    <location>
        <begin position="1377"/>
        <end position="1462"/>
    </location>
</feature>
<dbReference type="PROSITE" id="PS51194">
    <property type="entry name" value="HELICASE_CTER"/>
    <property type="match status" value="1"/>
</dbReference>
<evidence type="ECO:0000256" key="5">
    <source>
        <dbReference type="ARBA" id="ARBA00023242"/>
    </source>
</evidence>
<organism evidence="9 10">
    <name type="scientific">Rhodotorula diobovata</name>
    <dbReference type="NCBI Taxonomy" id="5288"/>
    <lineage>
        <taxon>Eukaryota</taxon>
        <taxon>Fungi</taxon>
        <taxon>Dikarya</taxon>
        <taxon>Basidiomycota</taxon>
        <taxon>Pucciniomycotina</taxon>
        <taxon>Microbotryomycetes</taxon>
        <taxon>Sporidiobolales</taxon>
        <taxon>Sporidiobolaceae</taxon>
        <taxon>Rhodotorula</taxon>
    </lineage>
</organism>
<protein>
    <submittedName>
        <fullName evidence="9">RAD26-like SNF2 family DNA-dependent ATPase</fullName>
    </submittedName>
</protein>
<dbReference type="SUPFAM" id="SSF52540">
    <property type="entry name" value="P-loop containing nucleoside triphosphate hydrolases"/>
    <property type="match status" value="2"/>
</dbReference>
<dbReference type="InterPro" id="IPR049730">
    <property type="entry name" value="SNF2/RAD54-like_C"/>
</dbReference>
<dbReference type="InterPro" id="IPR027417">
    <property type="entry name" value="P-loop_NTPase"/>
</dbReference>
<evidence type="ECO:0000256" key="2">
    <source>
        <dbReference type="ARBA" id="ARBA00022741"/>
    </source>
</evidence>
<dbReference type="Proteomes" id="UP000311382">
    <property type="component" value="Unassembled WGS sequence"/>
</dbReference>
<dbReference type="InterPro" id="IPR000330">
    <property type="entry name" value="SNF2_N"/>
</dbReference>
<evidence type="ECO:0000256" key="1">
    <source>
        <dbReference type="ARBA" id="ARBA00004123"/>
    </source>
</evidence>
<evidence type="ECO:0000256" key="3">
    <source>
        <dbReference type="ARBA" id="ARBA00022801"/>
    </source>
</evidence>
<keyword evidence="4" id="KW-0067">ATP-binding</keyword>
<keyword evidence="5" id="KW-0539">Nucleus</keyword>
<dbReference type="SMART" id="SM00487">
    <property type="entry name" value="DEXDc"/>
    <property type="match status" value="1"/>
</dbReference>
<dbReference type="Gene3D" id="3.40.50.10810">
    <property type="entry name" value="Tandem AAA-ATPase domain"/>
    <property type="match status" value="1"/>
</dbReference>
<gene>
    <name evidence="9" type="ORF">DMC30DRAFT_28363</name>
</gene>
<dbReference type="EMBL" id="SOZI01000115">
    <property type="protein sequence ID" value="TNY18932.1"/>
    <property type="molecule type" value="Genomic_DNA"/>
</dbReference>
<feature type="compositionally biased region" description="Basic and acidic residues" evidence="6">
    <location>
        <begin position="1451"/>
        <end position="1462"/>
    </location>
</feature>
<dbReference type="InterPro" id="IPR038718">
    <property type="entry name" value="SNF2-like_sf"/>
</dbReference>
<evidence type="ECO:0000256" key="4">
    <source>
        <dbReference type="ARBA" id="ARBA00022840"/>
    </source>
</evidence>
<evidence type="ECO:0000313" key="10">
    <source>
        <dbReference type="Proteomes" id="UP000311382"/>
    </source>
</evidence>
<keyword evidence="2" id="KW-0547">Nucleotide-binding</keyword>
<feature type="compositionally biased region" description="Basic and acidic residues" evidence="6">
    <location>
        <begin position="77"/>
        <end position="111"/>
    </location>
</feature>
<evidence type="ECO:0000256" key="6">
    <source>
        <dbReference type="SAM" id="MobiDB-lite"/>
    </source>
</evidence>
<feature type="compositionally biased region" description="Basic and acidic residues" evidence="6">
    <location>
        <begin position="370"/>
        <end position="379"/>
    </location>
</feature>
<evidence type="ECO:0000259" key="7">
    <source>
        <dbReference type="PROSITE" id="PS51192"/>
    </source>
</evidence>
<feature type="compositionally biased region" description="Polar residues" evidence="6">
    <location>
        <begin position="487"/>
        <end position="505"/>
    </location>
</feature>
<name>A0A5C5FRT3_9BASI</name>
<dbReference type="STRING" id="5288.A0A5C5FRT3"/>
<dbReference type="PROSITE" id="PS51192">
    <property type="entry name" value="HELICASE_ATP_BIND_1"/>
    <property type="match status" value="1"/>
</dbReference>
<feature type="domain" description="Helicase ATP-binding" evidence="7">
    <location>
        <begin position="704"/>
        <end position="894"/>
    </location>
</feature>
<dbReference type="Pfam" id="PF00271">
    <property type="entry name" value="Helicase_C"/>
    <property type="match status" value="1"/>
</dbReference>
<feature type="compositionally biased region" description="Basic and acidic residues" evidence="6">
    <location>
        <begin position="598"/>
        <end position="609"/>
    </location>
</feature>
<feature type="compositionally biased region" description="Acidic residues" evidence="6">
    <location>
        <begin position="385"/>
        <end position="400"/>
    </location>
</feature>
<reference evidence="9 10" key="1">
    <citation type="submission" date="2019-03" db="EMBL/GenBank/DDBJ databases">
        <title>Rhodosporidium diobovatum UCD-FST 08-225 genome sequencing, assembly, and annotation.</title>
        <authorList>
            <person name="Fakankun I.U."/>
            <person name="Fristensky B."/>
            <person name="Levin D.B."/>
        </authorList>
    </citation>
    <scope>NUCLEOTIDE SEQUENCE [LARGE SCALE GENOMIC DNA]</scope>
    <source>
        <strain evidence="9 10">UCD-FST 08-225</strain>
    </source>
</reference>
<feature type="compositionally biased region" description="Acidic residues" evidence="6">
    <location>
        <begin position="610"/>
        <end position="633"/>
    </location>
</feature>